<dbReference type="PANTHER" id="PTHR43471:SF14">
    <property type="entry name" value="ABC-2 TYPE TRANSPORT SYSTEM PERMEASE PROTEIN"/>
    <property type="match status" value="1"/>
</dbReference>
<keyword evidence="1" id="KW-0472">Membrane</keyword>
<dbReference type="InterPro" id="IPR021913">
    <property type="entry name" value="DUF3526"/>
</dbReference>
<proteinExistence type="predicted"/>
<keyword evidence="1" id="KW-1133">Transmembrane helix</keyword>
<sequence>MQLFILISRFEWRQFLRQPVQLLLLLFFLLMSLYSLYNGQVFVSGQLTGLDTLANNQQANRQELIGRFHVDTSTVKGKMLAQQAGLPQVVEFKAPPAATNPPHGLAVMAIGQRDLLPYFDIVSSKRDILTPPNAEIANPEKLASGNFDFSFVLIYLFPLLIIILSYDLFSREAEQQTDRLLAVQSGEIMRILGYKILFRLLFISLLTNILSLIGFFSRPAATALHLPDVLLWILVTNTYLLFWFAVCWLVIILRKSSSINALILLGIWLLLTLILPAVTNKFAALKHPMPLRTELVSNQRETMTHTWEMPIPQLLKEFYQNNPQYLRLKTDGDTAIYGNKRFVAYYDLLGRRMNKNVQEYNAAAAKHNSWLSQMAWFNPVAQMQSLLNSAAQTGLSDYLYYQNQTGIFQNQWVKLMNSYLLSNKKLSLAEVQHLPVFHPATDQTKTNRILINILSIWLAILLILLIARQKKNPNN</sequence>
<dbReference type="Pfam" id="PF12040">
    <property type="entry name" value="DUF3526"/>
    <property type="match status" value="1"/>
</dbReference>
<feature type="transmembrane region" description="Helical" evidence="1">
    <location>
        <begin position="20"/>
        <end position="37"/>
    </location>
</feature>
<feature type="transmembrane region" description="Helical" evidence="1">
    <location>
        <begin position="259"/>
        <end position="278"/>
    </location>
</feature>
<feature type="transmembrane region" description="Helical" evidence="1">
    <location>
        <begin position="196"/>
        <end position="217"/>
    </location>
</feature>
<dbReference type="AlphaFoldDB" id="A0A7W8YVP1"/>
<comment type="caution">
    <text evidence="2">The sequence shown here is derived from an EMBL/GenBank/DDBJ whole genome shotgun (WGS) entry which is preliminary data.</text>
</comment>
<dbReference type="Proteomes" id="UP000537718">
    <property type="component" value="Unassembled WGS sequence"/>
</dbReference>
<dbReference type="PANTHER" id="PTHR43471">
    <property type="entry name" value="ABC TRANSPORTER PERMEASE"/>
    <property type="match status" value="1"/>
</dbReference>
<dbReference type="EMBL" id="JACHCF010000009">
    <property type="protein sequence ID" value="MBB5622666.1"/>
    <property type="molecule type" value="Genomic_DNA"/>
</dbReference>
<feature type="transmembrane region" description="Helical" evidence="1">
    <location>
        <begin position="149"/>
        <end position="169"/>
    </location>
</feature>
<evidence type="ECO:0000313" key="3">
    <source>
        <dbReference type="Proteomes" id="UP000537718"/>
    </source>
</evidence>
<reference evidence="2 3" key="1">
    <citation type="submission" date="2020-08" db="EMBL/GenBank/DDBJ databases">
        <title>Genomic Encyclopedia of Type Strains, Phase IV (KMG-V): Genome sequencing to study the core and pangenomes of soil and plant-associated prokaryotes.</title>
        <authorList>
            <person name="Whitman W."/>
        </authorList>
    </citation>
    <scope>NUCLEOTIDE SEQUENCE [LARGE SCALE GENOMIC DNA]</scope>
    <source>
        <strain evidence="2 3">MP7CTX6</strain>
    </source>
</reference>
<feature type="transmembrane region" description="Helical" evidence="1">
    <location>
        <begin position="229"/>
        <end position="252"/>
    </location>
</feature>
<protein>
    <submittedName>
        <fullName evidence="2">ABC-2 type transport system permease protein</fullName>
    </submittedName>
</protein>
<dbReference type="RefSeq" id="WP_183868604.1">
    <property type="nucleotide sequence ID" value="NZ_JACHCF010000009.1"/>
</dbReference>
<keyword evidence="1" id="KW-0812">Transmembrane</keyword>
<feature type="transmembrane region" description="Helical" evidence="1">
    <location>
        <begin position="449"/>
        <end position="467"/>
    </location>
</feature>
<evidence type="ECO:0000313" key="2">
    <source>
        <dbReference type="EMBL" id="MBB5622666.1"/>
    </source>
</evidence>
<gene>
    <name evidence="2" type="ORF">HDE69_003744</name>
</gene>
<name>A0A7W8YVP1_9SPHI</name>
<evidence type="ECO:0000256" key="1">
    <source>
        <dbReference type="SAM" id="Phobius"/>
    </source>
</evidence>
<accession>A0A7W8YVP1</accession>
<organism evidence="2 3">
    <name type="scientific">Pedobacter cryoconitis</name>
    <dbReference type="NCBI Taxonomy" id="188932"/>
    <lineage>
        <taxon>Bacteria</taxon>
        <taxon>Pseudomonadati</taxon>
        <taxon>Bacteroidota</taxon>
        <taxon>Sphingobacteriia</taxon>
        <taxon>Sphingobacteriales</taxon>
        <taxon>Sphingobacteriaceae</taxon>
        <taxon>Pedobacter</taxon>
    </lineage>
</organism>